<feature type="region of interest" description="Disordered" evidence="3">
    <location>
        <begin position="1401"/>
        <end position="1428"/>
    </location>
</feature>
<name>A0A516GHZ3_9LACT</name>
<feature type="compositionally biased region" description="Low complexity" evidence="3">
    <location>
        <begin position="2565"/>
        <end position="2578"/>
    </location>
</feature>
<feature type="region of interest" description="Disordered" evidence="3">
    <location>
        <begin position="1732"/>
        <end position="1766"/>
    </location>
</feature>
<dbReference type="SMART" id="SM00844">
    <property type="entry name" value="GA"/>
    <property type="match status" value="1"/>
</dbReference>
<dbReference type="InterPro" id="IPR009063">
    <property type="entry name" value="Ig/albumin-bd_sf"/>
</dbReference>
<dbReference type="PROSITE" id="PS00018">
    <property type="entry name" value="EF_HAND_1"/>
    <property type="match status" value="40"/>
</dbReference>
<feature type="compositionally biased region" description="Low complexity" evidence="3">
    <location>
        <begin position="3145"/>
        <end position="3160"/>
    </location>
</feature>
<dbReference type="InterPro" id="IPR044024">
    <property type="entry name" value="aRib"/>
</dbReference>
<feature type="region of interest" description="Disordered" evidence="3">
    <location>
        <begin position="4602"/>
        <end position="4625"/>
    </location>
</feature>
<feature type="compositionally biased region" description="Low complexity" evidence="3">
    <location>
        <begin position="2856"/>
        <end position="2869"/>
    </location>
</feature>
<feature type="region of interest" description="Disordered" evidence="3">
    <location>
        <begin position="957"/>
        <end position="978"/>
    </location>
</feature>
<feature type="region of interest" description="Disordered" evidence="3">
    <location>
        <begin position="3381"/>
        <end position="3415"/>
    </location>
</feature>
<feature type="region of interest" description="Disordered" evidence="3">
    <location>
        <begin position="3187"/>
        <end position="3221"/>
    </location>
</feature>
<feature type="region of interest" description="Disordered" evidence="3">
    <location>
        <begin position="1887"/>
        <end position="1909"/>
    </location>
</feature>
<feature type="region of interest" description="Disordered" evidence="3">
    <location>
        <begin position="4448"/>
        <end position="4482"/>
    </location>
</feature>
<dbReference type="Gene3D" id="3.10.20.890">
    <property type="match status" value="1"/>
</dbReference>
<feature type="region of interest" description="Disordered" evidence="3">
    <location>
        <begin position="4836"/>
        <end position="4864"/>
    </location>
</feature>
<feature type="region of interest" description="Disordered" evidence="3">
    <location>
        <begin position="3284"/>
        <end position="3318"/>
    </location>
</feature>
<feature type="region of interest" description="Disordered" evidence="3">
    <location>
        <begin position="3769"/>
        <end position="3803"/>
    </location>
</feature>
<feature type="region of interest" description="Disordered" evidence="3">
    <location>
        <begin position="3575"/>
        <end position="3609"/>
    </location>
</feature>
<feature type="region of interest" description="Disordered" evidence="3">
    <location>
        <begin position="3050"/>
        <end position="3073"/>
    </location>
</feature>
<feature type="region of interest" description="Disordered" evidence="3">
    <location>
        <begin position="1595"/>
        <end position="1619"/>
    </location>
</feature>
<sequence length="5192" mass="548363">MVGKNNKKLLMEMGANKFKRYTLKKLSIGVASVSIGIGLMFGATEQVSAQAEAGTVIEHDEPVNQDITPQSEQQEPEIDHVLEAKRQEVNAYLVNSNLQHNRDQFKAQIDQATSVSELVNIENQINEAIAEQVEETEKNNQLSEEEQEQKPQDTQVSDEKQSEELEKKRKAVKDELGKSEVVIWDEYLALLNKINEATSIEELDTISAEIQGDKASEKQDEKEQEVDNTIEQPAPSTPQQPQVDVQQNTSKPEVEYTLDQVRHFFSQEEIAKIEAGQMTIKQALQKALGTQPDIKTNQNHHEENVLAAGVENLDNKQEEQTEKRRTRRNTGNVDLNRKFNRDNTFIHIFDYLDDLKNKNYLTEEETVIFKRGALRRFANNGDSDLRNDGADARKWEIFLRTGQISHLNPGAQNQLKQKLSVRSGDISKLNEIMEKVQQFIKNRQGTNEHLIVDGAHNTKKQTRHELSPDLGNINISQGKTNSHQVTMELKKENPADWNNREYGYDIYTVQVNKKLADKINSVTYRDTARTTGRLVIKNLNNGYVQYIYKRDYGYDKGSTTPNGNLGKAVEFTFNLKNMLDSDDQLSSYYYSDTIKPQMWPGRGKDHLLQHSFIQYKNEQEHLLSIYNKVVELKGQSKITELREKIKNFSNIYNNLKEDPETDKKIINPDTHRKLDKIKKDIDSHYSSTFELLSNLPNFYKNNKQRTTKKDELLEDLQGRVGNHQYNGLKGRIDALPGYDVNDRNDNGIIDKTDVKNAENKVNEIKRKHSELQEKIEKAKKQNRINNHNELVNQYESLKTSIQEANDPKAENSISQIPESGDVYQDGQSFNQKRQELINSLPNLSELNLPVAPPTQKVELSNLDGLSEEQKEQVKANLKANNPELDLSKITVAVDGTVTVQWDEHNSVTVDKSKTVELKVNKDALKNAIDKANKTTDSEFYRKLEELDSSLKSEYDKAKRQAEDIHNKEKASQTDVDDATNKLSELESKISEREQIEVTKKFNQAQAKVKEAQQAAQAAKDATTAAESDGLITPDEASNLKGLNNVVEAAKAEAEEAVRDLPTGATKESLEQDLEDITTTEVPEVTDANANGILDATEISEAQAKVKEAQQAAQAAKDATTAAESDGLITPDEASNLKGLNNVVEAAKAEAEEAVRDLPTGATKESLEQDLEDITTTEVPEVTDANANGILDATEISEAQAKVKEAQQAAQAAKDATTAAESDGLITPDEASNLKGLNNVVEAAKAEAEEAVRDLPTGATKESLEQDLEDITTTEVPEVTDANANGILDATEISEAQAKVKEAQQAAQAAKDATTAAESDGLITPDEASNLKGLNNVVEAAKAEAEEAVRDLPTGATKESLEQDLEDITTTEVPEVTDANANGILDATEISEAQAKVKEAQQAAQAAKDATTAAESDGLITPDEASNLKGLNNVVEAAKAEAEEAVRDLPTGATKESLEQDLEDITTTEVPEVTDANANGILDATEISEAQAKVKEAQQAAQAAKDATTAAESDGLITPDEASNLKGLNNVVEAAKAEAEEAVRDLPTGATKESLEQDLEDITTTEVPEVTDANANGILDATEISEAQAKVKEAQQAAQAAKDATTAAESDGLITPDEASNLKGLNNVVEAAKAEAEEAVRDLPTGATKESLEQDLEDITTTEVPEVTDANANGILDATEISEAQAKVKEAQQAAQAAKDATTAAESDGLITPDEASNLKGLNNVVEAAKAEAEEAVRDLPTGATKESLEQDLEDITTTEVPEVTDANANGILDATEISEAQAKVKEAQQAAQAAKDATTAAESDGLITPDEASNLKGLNNVVEAAKAEAEEAVRDLPTGATKESLEQDLEDITTTEVPEVTDANANGILDATEISEAQAKVKEAQQAAQAAKDATTAAESDGLITPDEASNLKGLNNVVEAAKAEAEEAVRDLPTGATKESLEQDLEDITTTEVPEVTDANANGILDATEISEAQAKVKEAQQAAQAAKDATTAAESDGLITPDEASNLKGLNNVVEAAKAEAEEAVRDLPTGATKESLEQDLEDITTTEVPEVTDANANGILDATEISEAQAKVKEAQQAAQAAKDATTAAESDGLITPDEASNLKGLNNVVEAAKAEAEEAVRDLPTGATKESLEQDLEDITTTEVPEVTDANANGILDATEISEAQAKVKEAQQAAQAAKDATTAAESDGLITPDEASNLKGLNNVVEAAKAEAEEAVRDLPTGATKESLEQDLEDITTTEVPEVTDANANGILDATEISEAQAKVKEAQQAAQAAKDATTAAESDGLITPDEASNLKGLNNVVEAAKAEAEEAVRDLPTGATKESLEQDLEDITTTEVPEVTDANANGILDATEISEAQAKVKEAQQAAQAAKDATTAAESDGLITPDEASNLKGLNNVVEAAKAEAEEAVRDLPTGATKESLEQDLEDITTTEVPEVTDANANGILDATEISEAQAKVKEAQQAAQAAKDATTAAESDGLITPDEASNLKGLNNVVEAAKAEAEEAVRDLPTGATKESLEQDLEDITTTEVPEVTDANANGILDATEISEAQAKVKEAQQAAQAAKDATTAAESDGLITPDEASNLKGLNNVVEAAKAEAEEAVRDLPTGATKESLEQDLEDITTTEVPEVTDANANGILDATEISEAQAKVKEAQQAAQAAKDATTAAESDGLITPDEASNLKGLNNVVEAAKAEAEEAVRDLPTGATKESLEQDLEDITTTEVPEVTDANANGILDATEISEAQAKVKEAQQAAQAAKDATTAAESDGLITPDEASNLKGLNNVVEAAKAEAEEAVRDLPTGATKESLEQDLEDITTTEVPEVTDANANGILDATEISEAQAKVKEAQQAAQAAKDATTAAESDGLITPDEASNLKGLNNVVEAAKAEAEEAVRDLPTGATKESLEQDLEDITTTEVPEVTDANANGILDATEISEAQAKVKEAQQAAQAAKDATTAAESDGLITPDEASNLKGLNNVVEAAKAEAEEAVRDLPTGATKESLEQDLEDITTTEVPEVTDANANGILDATEISEAQAKVKEAQQAAQAAKDATTAAESDGLITPDEASNLKGLNNVVEAAKAEAEEAVRDLPTGATKESLEQDLEDITTTEVPEVTDANANGILDATEISEAQAKVKEAQQAAQAAKDATTAAESDGLITPDEASNLKGLNNVVEAAKAEAEEAVRDLPTGATKESLEQDLEDITTTEVPEVTDANANGILDATEISEAQAKVKEAQQAAQAAKDATTAAESDGLITPDEASNLKGLNNVVEAAKAEAEEAVRDLPTGATKESLEQDLEDITTTEVPEVTDANANGILDATEISEAQAKVKEAQQAAQAAKDATTAAESDGLITPDEASNLKGLNNVVEAAKAEAEEAVRDLPTGATKESLEQDLEDITTTEVPEVTDANANGILDATEISEAQAKVKEAQQAAQAAKDATTAAESDGLITPDEASNLKGLNNVVEAAKAEAEEAVRDLPTGATKESLEQDLEDITTTEVPEVTDANANGILDATEISEAQAKVKEAQQAAQAAKDATTAAESDGLITPDEASNLKGLNNVVEAAKAEAEEAVRDLPTGATKESLEQDLEDITTTEVPEVTDANANGILDATEISEAQAKVKEAQQAAQAAKDATTAAESDGLITPDEASNLKGLNNVVEAAKAEAEEAVRDLPTGATKESLEQDLEDITTTEVPEVTDANANGILDATEISEAQAKVKEAQQAAQAAKDATTAAESDGLITPDEASNLKGLNNVVEAAKAEAEEAVRDLPTGATKESLEQDLEDITTTEVPEVTDANANGILDATEISEAQAKVKEAQQAAQAAKDATTAAESDGLITPDEASNLKGLNNVVEAAKAEAEEAVRDLPTGATKESLEQDLEDITTTEVPEVTDANANGILDATEISEAQAKVKEAQQAAQAAKDATTAAESDGLITPDEASNLKGLNNVVEAAKAEAEEAVRDLPTGATKESLEQDLEDITTTEVPEVTDANANGILDATEISEAQAKVKEAQQAAQAAKDATTAAESDGLITPDEASNLKGLNNVVEAAKAEAEEAVRDLPTGATKESLEQDLEDITTTEVPEVTDANANGILDATEISEAQAKVKEAQQAAQAAKDATTAAESDGLITPDEASNLKGLNNVVEAAKAEAEEAVRDLPTGATKESLEQDLEDITTTEVPEVTDANANGILDATEISEAQAKVKEAQQAAQAAKDATTAAESDGLITPDEASNLKGLNNVVEAAKAEAEEAVRDLPTGATKESLEQDLEDITTTEVPEVTDANANGILDATEISEAQAKVKEAQQAAQAAKDATTAAESDGLITPDEASNLKGLNNVVEAAKAEAEEAVRDLPTGATKESLEQDLEDITTTEVPEVTDANANGILDATEISEAQAKVKEAQQAAQAAKDATTAAESDGLITPDEASNLKGLNNVVEAAKAEAEEAVRDLPTGATKESLEQDLEDITTTEVPEVTDANANGILDATEISEAQAKVKEAQQAAQAAKDATTAAESDGLITPDEASNLKGLNNVVEAAKAEAEEAVRDLPTGATKESLEQDLEDITTTEVPEVTDANANGILDATEISEAQAKVKEAQQAAQAAKDATTAAESDGLITPDEASNLKGLNNVVEAAKAEAEEAVRDLPTGATKESLEQDLEDITTTEVPEVTDANANGILDATEISEAQAKVKEAQQAAQAAKDATTAAESDGLITPDEASNLKGLNNVVEAAKAEAEEAVRDLPTGATKESLEQDLEDITTTEVPEVTDANANGILDATEISEAQAKVKEAQQAAQAAKDATTAAESDGLITPDEASNLKGLNNVVEAAKAEAEEAVRDLPTGATKESLEQDLEDITTTEVPEVTDANANGIMDKDEWESGLGLINEKPEFPAEELERLLQVERDKAADYIASLPNLDASKVKEFQAAIQSAQTVPAIEEIVQAAETLNAKSAQSTPESGNGAGTTQPEKPEFEGGTRGLGLISEKPEFPAKELERLLQVERDKAADYIASLPNLDISKVNEFQAAIQKAQTVPVIEEIIQTAEALNTELGRGKVGGEQEQPAESEAPAQSGQAESERPADKPAVTDHLQNAKTQAEATINSLSHLTRGQKDQFIASVHAATTVGQIHQIVEEARYMNGQQAIQESTKQANSGERLPETATGSWLLGLSGISSLLVGLGLKKKREDDDK</sequence>
<dbReference type="InterPro" id="IPR005877">
    <property type="entry name" value="YSIRK_signal_dom"/>
</dbReference>
<feature type="compositionally biased region" description="Low complexity" evidence="3">
    <location>
        <begin position="3439"/>
        <end position="3451"/>
    </location>
</feature>
<feature type="region of interest" description="Disordered" evidence="3">
    <location>
        <begin position="3727"/>
        <end position="3756"/>
    </location>
</feature>
<feature type="region of interest" description="Disordered" evidence="3">
    <location>
        <begin position="1208"/>
        <end position="1232"/>
    </location>
</feature>
<evidence type="ECO:0000256" key="3">
    <source>
        <dbReference type="SAM" id="MobiDB-lite"/>
    </source>
</evidence>
<feature type="compositionally biased region" description="Low complexity" evidence="3">
    <location>
        <begin position="1984"/>
        <end position="1996"/>
    </location>
</feature>
<feature type="region of interest" description="Disordered" evidence="3">
    <location>
        <begin position="5053"/>
        <end position="5088"/>
    </location>
</feature>
<feature type="compositionally biased region" description="Polar residues" evidence="3">
    <location>
        <begin position="4953"/>
        <end position="4971"/>
    </location>
</feature>
<feature type="compositionally biased region" description="Low complexity" evidence="3">
    <location>
        <begin position="2178"/>
        <end position="2190"/>
    </location>
</feature>
<evidence type="ECO:0000259" key="4">
    <source>
        <dbReference type="SMART" id="SM00844"/>
    </source>
</evidence>
<feature type="region of interest" description="Disordered" evidence="3">
    <location>
        <begin position="1693"/>
        <end position="1715"/>
    </location>
</feature>
<feature type="compositionally biased region" description="Low complexity" evidence="3">
    <location>
        <begin position="2663"/>
        <end position="2675"/>
    </location>
</feature>
<feature type="region of interest" description="Disordered" evidence="3">
    <location>
        <begin position="211"/>
        <end position="249"/>
    </location>
</feature>
<feature type="region of interest" description="Disordered" evidence="3">
    <location>
        <begin position="4739"/>
        <end position="4773"/>
    </location>
</feature>
<accession>A0A516GHZ3</accession>
<feature type="region of interest" description="Disordered" evidence="3">
    <location>
        <begin position="1112"/>
        <end position="1134"/>
    </location>
</feature>
<feature type="compositionally biased region" description="Basic and acidic residues" evidence="3">
    <location>
        <begin position="157"/>
        <end position="166"/>
    </location>
</feature>
<feature type="region of interest" description="Disordered" evidence="3">
    <location>
        <begin position="4018"/>
        <end position="4043"/>
    </location>
</feature>
<feature type="region of interest" description="Disordered" evidence="3">
    <location>
        <begin position="3439"/>
        <end position="3461"/>
    </location>
</feature>
<feature type="compositionally biased region" description="Low complexity" evidence="3">
    <location>
        <begin position="1208"/>
        <end position="1220"/>
    </location>
</feature>
<feature type="region of interest" description="Disordered" evidence="3">
    <location>
        <begin position="2896"/>
        <end position="2930"/>
    </location>
</feature>
<feature type="compositionally biased region" description="Basic and acidic residues" evidence="3">
    <location>
        <begin position="5078"/>
        <end position="5088"/>
    </location>
</feature>
<feature type="region of interest" description="Disordered" evidence="3">
    <location>
        <begin position="4545"/>
        <end position="4579"/>
    </location>
</feature>
<dbReference type="Pfam" id="PF04650">
    <property type="entry name" value="YSIRK_signal"/>
    <property type="match status" value="1"/>
</dbReference>
<feature type="compositionally biased region" description="Low complexity" evidence="3">
    <location>
        <begin position="4310"/>
        <end position="4324"/>
    </location>
</feature>
<feature type="compositionally biased region" description="Low complexity" evidence="3">
    <location>
        <begin position="1305"/>
        <end position="1317"/>
    </location>
</feature>
<feature type="region of interest" description="Disordered" evidence="3">
    <location>
        <begin position="1829"/>
        <end position="1863"/>
    </location>
</feature>
<feature type="region of interest" description="Disordered" evidence="3">
    <location>
        <begin position="2605"/>
        <end position="2639"/>
    </location>
</feature>
<feature type="region of interest" description="Disordered" evidence="3">
    <location>
        <begin position="1441"/>
        <end position="1475"/>
    </location>
</feature>
<feature type="region of interest" description="Disordered" evidence="3">
    <location>
        <begin position="2702"/>
        <end position="2736"/>
    </location>
</feature>
<feature type="region of interest" description="Disordered" evidence="3">
    <location>
        <begin position="3340"/>
        <end position="3368"/>
    </location>
</feature>
<feature type="region of interest" description="Disordered" evidence="3">
    <location>
        <begin position="1247"/>
        <end position="1281"/>
    </location>
</feature>
<feature type="compositionally biased region" description="Low complexity" evidence="3">
    <location>
        <begin position="2371"/>
        <end position="2384"/>
    </location>
</feature>
<feature type="compositionally biased region" description="Basic and acidic residues" evidence="3">
    <location>
        <begin position="211"/>
        <end position="221"/>
    </location>
</feature>
<organism evidence="5 6">
    <name type="scientific">Dolosigranulum pigrum</name>
    <dbReference type="NCBI Taxonomy" id="29394"/>
    <lineage>
        <taxon>Bacteria</taxon>
        <taxon>Bacillati</taxon>
        <taxon>Bacillota</taxon>
        <taxon>Bacilli</taxon>
        <taxon>Lactobacillales</taxon>
        <taxon>Carnobacteriaceae</taxon>
        <taxon>Dolosigranulum</taxon>
    </lineage>
</organism>
<feature type="compositionally biased region" description="Low complexity" evidence="3">
    <location>
        <begin position="4215"/>
        <end position="4227"/>
    </location>
</feature>
<feature type="region of interest" description="Disordered" evidence="3">
    <location>
        <begin position="2993"/>
        <end position="3027"/>
    </location>
</feature>
<dbReference type="EMBL" id="CP041626">
    <property type="protein sequence ID" value="QDO91128.1"/>
    <property type="molecule type" value="Genomic_DNA"/>
</dbReference>
<feature type="compositionally biased region" description="Basic and acidic residues" evidence="3">
    <location>
        <begin position="957"/>
        <end position="971"/>
    </location>
</feature>
<feature type="region of interest" description="Disordered" evidence="3">
    <location>
        <begin position="4254"/>
        <end position="4288"/>
    </location>
</feature>
<feature type="compositionally biased region" description="Low complexity" evidence="3">
    <location>
        <begin position="2761"/>
        <end position="2772"/>
    </location>
</feature>
<feature type="region of interest" description="Disordered" evidence="3">
    <location>
        <begin position="4118"/>
        <end position="4142"/>
    </location>
</feature>
<dbReference type="Pfam" id="PF18938">
    <property type="entry name" value="aRib"/>
    <property type="match status" value="1"/>
</dbReference>
<feature type="region of interest" description="Disordered" evidence="3">
    <location>
        <begin position="4953"/>
        <end position="4981"/>
    </location>
</feature>
<feature type="region of interest" description="Disordered" evidence="3">
    <location>
        <begin position="3866"/>
        <end position="3900"/>
    </location>
</feature>
<feature type="region of interest" description="Disordered" evidence="3">
    <location>
        <begin position="2663"/>
        <end position="2685"/>
    </location>
</feature>
<dbReference type="InterPro" id="IPR054725">
    <property type="entry name" value="Epr_GA-like"/>
</dbReference>
<feature type="compositionally biased region" description="Low complexity" evidence="3">
    <location>
        <begin position="2954"/>
        <end position="2966"/>
    </location>
</feature>
<feature type="compositionally biased region" description="Low complexity" evidence="3">
    <location>
        <begin position="1887"/>
        <end position="1899"/>
    </location>
</feature>
<feature type="compositionally biased region" description="Low complexity" evidence="3">
    <location>
        <begin position="4505"/>
        <end position="4518"/>
    </location>
</feature>
<dbReference type="KEGG" id="dpm:FNV33_03325"/>
<evidence type="ECO:0000256" key="2">
    <source>
        <dbReference type="SAM" id="Coils"/>
    </source>
</evidence>
<feature type="compositionally biased region" description="Low complexity" evidence="3">
    <location>
        <begin position="4118"/>
        <end position="4130"/>
    </location>
</feature>
<feature type="region of interest" description="Disordered" evidence="3">
    <location>
        <begin position="4310"/>
        <end position="4338"/>
    </location>
</feature>
<feature type="region of interest" description="Disordered" evidence="3">
    <location>
        <begin position="2856"/>
        <end position="2880"/>
    </location>
</feature>
<feature type="region of interest" description="Disordered" evidence="3">
    <location>
        <begin position="1344"/>
        <end position="1378"/>
    </location>
</feature>
<feature type="region of interest" description="Disordered" evidence="3">
    <location>
        <begin position="1984"/>
        <end position="2007"/>
    </location>
</feature>
<feature type="compositionally biased region" description="Low complexity" evidence="3">
    <location>
        <begin position="3922"/>
        <end position="3936"/>
    </location>
</feature>
<feature type="compositionally biased region" description="Low complexity" evidence="3">
    <location>
        <begin position="1693"/>
        <end position="1705"/>
    </location>
</feature>
<feature type="region of interest" description="Disordered" evidence="3">
    <location>
        <begin position="1926"/>
        <end position="1960"/>
    </location>
</feature>
<feature type="region of interest" description="Disordered" evidence="3">
    <location>
        <begin position="2565"/>
        <end position="2592"/>
    </location>
</feature>
<feature type="region of interest" description="Disordered" evidence="3">
    <location>
        <begin position="134"/>
        <end position="166"/>
    </location>
</feature>
<feature type="compositionally biased region" description="Low complexity" evidence="3">
    <location>
        <begin position="5061"/>
        <end position="5074"/>
    </location>
</feature>
<feature type="region of interest" description="Disordered" evidence="3">
    <location>
        <begin position="1790"/>
        <end position="1814"/>
    </location>
</feature>
<reference evidence="5 6" key="1">
    <citation type="submission" date="2019-07" db="EMBL/GenBank/DDBJ databases">
        <title>Genome assembly of a nasal isolate of Dolosigranulum pigrum from a chronic sinusitis patient.</title>
        <authorList>
            <person name="Baig S."/>
            <person name="Overballe-Petersen S."/>
            <person name="Kaspar U."/>
            <person name="Rendboe A."/>
            <person name="de Man T."/>
            <person name="Liu C."/>
            <person name="Price L.B."/>
            <person name="Stegger M."/>
            <person name="Becker K."/>
            <person name="Skytt Andersen P."/>
        </authorList>
    </citation>
    <scope>NUCLEOTIDE SEQUENCE [LARGE SCALE GENOMIC DNA]</scope>
    <source>
        <strain evidence="5 6">83VPs-KB5</strain>
    </source>
</reference>
<dbReference type="Proteomes" id="UP000315953">
    <property type="component" value="Chromosome"/>
</dbReference>
<dbReference type="InterPro" id="IPR018247">
    <property type="entry name" value="EF_Hand_1_Ca_BS"/>
</dbReference>
<proteinExistence type="predicted"/>
<feature type="compositionally biased region" description="Low complexity" evidence="3">
    <location>
        <begin position="1595"/>
        <end position="1608"/>
    </location>
</feature>
<dbReference type="SUPFAM" id="SSF46997">
    <property type="entry name" value="Bacterial immunoglobulin/albumin-binding domains"/>
    <property type="match status" value="1"/>
</dbReference>
<feature type="region of interest" description="Disordered" evidence="3">
    <location>
        <begin position="4700"/>
        <end position="4726"/>
    </location>
</feature>
<feature type="region of interest" description="Disordered" evidence="3">
    <location>
        <begin position="3145"/>
        <end position="3174"/>
    </location>
</feature>
<feature type="compositionally biased region" description="Polar residues" evidence="3">
    <location>
        <begin position="237"/>
        <end position="249"/>
    </location>
</feature>
<feature type="region of interest" description="Disordered" evidence="3">
    <location>
        <begin position="1305"/>
        <end position="1327"/>
    </location>
</feature>
<feature type="region of interest" description="Disordered" evidence="3">
    <location>
        <begin position="2178"/>
        <end position="2202"/>
    </location>
</feature>
<feature type="compositionally biased region" description="Low complexity" evidence="3">
    <location>
        <begin position="4602"/>
        <end position="4615"/>
    </location>
</feature>
<protein>
    <submittedName>
        <fullName evidence="5">YSIRK-type signal peptide-containing protein</fullName>
    </submittedName>
</protein>
<feature type="region of interest" description="Disordered" evidence="3">
    <location>
        <begin position="2120"/>
        <end position="2154"/>
    </location>
</feature>
<gene>
    <name evidence="5" type="ORF">FNV33_03325</name>
</gene>
<feature type="compositionally biased region" description="Low complexity" evidence="3">
    <location>
        <begin position="4018"/>
        <end position="4033"/>
    </location>
</feature>
<feature type="region of interest" description="Disordered" evidence="3">
    <location>
        <begin position="4505"/>
        <end position="4532"/>
    </location>
</feature>
<feature type="compositionally biased region" description="Low complexity" evidence="3">
    <location>
        <begin position="2079"/>
        <end position="2093"/>
    </location>
</feature>
<feature type="region of interest" description="Disordered" evidence="3">
    <location>
        <begin position="4157"/>
        <end position="4191"/>
    </location>
</feature>
<feature type="compositionally biased region" description="Low complexity" evidence="3">
    <location>
        <begin position="3727"/>
        <end position="3742"/>
    </location>
</feature>
<feature type="region of interest" description="Disordered" evidence="3">
    <location>
        <begin position="4795"/>
        <end position="4819"/>
    </location>
</feature>
<feature type="region of interest" description="Disordered" evidence="3">
    <location>
        <begin position="2274"/>
        <end position="2297"/>
    </location>
</feature>
<feature type="region of interest" description="Disordered" evidence="3">
    <location>
        <begin position="1150"/>
        <end position="1176"/>
    </location>
</feature>
<feature type="region of interest" description="Disordered" evidence="3">
    <location>
        <begin position="3478"/>
        <end position="3512"/>
    </location>
</feature>
<feature type="region of interest" description="Disordered" evidence="3">
    <location>
        <begin position="4642"/>
        <end position="4676"/>
    </location>
</feature>
<feature type="compositionally biased region" description="Low complexity" evidence="3">
    <location>
        <begin position="1401"/>
        <end position="1414"/>
    </location>
</feature>
<feature type="domain" description="Extracellular matrix-binding protein ebh GA module" evidence="4">
    <location>
        <begin position="5088"/>
        <end position="5138"/>
    </location>
</feature>
<evidence type="ECO:0000313" key="5">
    <source>
        <dbReference type="EMBL" id="QDO91128.1"/>
    </source>
</evidence>
<dbReference type="NCBIfam" id="TIGR01168">
    <property type="entry name" value="YSIRK_signal"/>
    <property type="match status" value="1"/>
</dbReference>
<feature type="region of interest" description="Disordered" evidence="3">
    <location>
        <begin position="2079"/>
        <end position="2103"/>
    </location>
</feature>
<feature type="region of interest" description="Disordered" evidence="3">
    <location>
        <begin position="3922"/>
        <end position="3950"/>
    </location>
</feature>
<dbReference type="InterPro" id="IPR002988">
    <property type="entry name" value="GA_module"/>
</dbReference>
<keyword evidence="2" id="KW-0175">Coiled coil</keyword>
<feature type="compositionally biased region" description="Low complexity" evidence="3">
    <location>
        <begin position="3340"/>
        <end position="3354"/>
    </location>
</feature>
<feature type="region of interest" description="Disordered" evidence="3">
    <location>
        <begin position="3672"/>
        <end position="3706"/>
    </location>
</feature>
<feature type="region of interest" description="Disordered" evidence="3">
    <location>
        <begin position="2508"/>
        <end position="2542"/>
    </location>
</feature>
<feature type="region of interest" description="Disordered" evidence="3">
    <location>
        <begin position="1635"/>
        <end position="1669"/>
    </location>
</feature>
<feature type="region of interest" description="Disordered" evidence="3">
    <location>
        <begin position="3090"/>
        <end position="3124"/>
    </location>
</feature>
<feature type="region of interest" description="Disordered" evidence="3">
    <location>
        <begin position="2023"/>
        <end position="2057"/>
    </location>
</feature>
<feature type="compositionally biased region" description="Low complexity" evidence="3">
    <location>
        <begin position="4700"/>
        <end position="4712"/>
    </location>
</feature>
<feature type="region of interest" description="Disordered" evidence="3">
    <location>
        <begin position="4060"/>
        <end position="4094"/>
    </location>
</feature>
<dbReference type="Pfam" id="PF01468">
    <property type="entry name" value="GA"/>
    <property type="match status" value="3"/>
</dbReference>
<feature type="region of interest" description="Disordered" evidence="3">
    <location>
        <begin position="2411"/>
        <end position="2445"/>
    </location>
</feature>
<dbReference type="InterPro" id="IPR020840">
    <property type="entry name" value="Extracell_matrix-bd_GA"/>
</dbReference>
<feature type="region of interest" description="Disordered" evidence="3">
    <location>
        <begin position="3533"/>
        <end position="3561"/>
    </location>
</feature>
<dbReference type="Pfam" id="PF22775">
    <property type="entry name" value="GA_3"/>
    <property type="match status" value="40"/>
</dbReference>
<feature type="region of interest" description="Disordered" evidence="3">
    <location>
        <begin position="2217"/>
        <end position="2251"/>
    </location>
</feature>
<feature type="coiled-coil region" evidence="2">
    <location>
        <begin position="754"/>
        <end position="797"/>
    </location>
</feature>
<feature type="region of interest" description="Disordered" evidence="3">
    <location>
        <begin position="315"/>
        <end position="335"/>
    </location>
</feature>
<dbReference type="Gene3D" id="1.20.5.420">
    <property type="entry name" value="Immunoglobulin FC, subunit C"/>
    <property type="match status" value="2"/>
</dbReference>
<feature type="region of interest" description="Disordered" evidence="3">
    <location>
        <begin position="2314"/>
        <end position="2348"/>
    </location>
</feature>
<feature type="region of interest" description="Disordered" evidence="3">
    <location>
        <begin position="2371"/>
        <end position="2398"/>
    </location>
</feature>
<evidence type="ECO:0000256" key="1">
    <source>
        <dbReference type="ARBA" id="ARBA00022729"/>
    </source>
</evidence>
<feature type="compositionally biased region" description="Low complexity" evidence="3">
    <location>
        <begin position="3050"/>
        <end position="3063"/>
    </location>
</feature>
<feature type="region of interest" description="Disordered" evidence="3">
    <location>
        <begin position="4215"/>
        <end position="4238"/>
    </location>
</feature>
<feature type="region of interest" description="Disordered" evidence="3">
    <location>
        <begin position="2799"/>
        <end position="2833"/>
    </location>
</feature>
<feature type="compositionally biased region" description="Low complexity" evidence="3">
    <location>
        <begin position="1112"/>
        <end position="1123"/>
    </location>
</feature>
<feature type="region of interest" description="Disordered" evidence="3">
    <location>
        <begin position="2954"/>
        <end position="2976"/>
    </location>
</feature>
<feature type="region of interest" description="Disordered" evidence="3">
    <location>
        <begin position="3963"/>
        <end position="3997"/>
    </location>
</feature>
<keyword evidence="1" id="KW-0732">Signal</keyword>
<feature type="compositionally biased region" description="Low complexity" evidence="3">
    <location>
        <begin position="3533"/>
        <end position="3548"/>
    </location>
</feature>
<feature type="compositionally biased region" description="Low complexity" evidence="3">
    <location>
        <begin position="2274"/>
        <end position="2287"/>
    </location>
</feature>
<dbReference type="RefSeq" id="WP_143333262.1">
    <property type="nucleotide sequence ID" value="NZ_CP041626.1"/>
</dbReference>
<feature type="compositionally biased region" description="Low complexity" evidence="3">
    <location>
        <begin position="4795"/>
        <end position="4809"/>
    </location>
</feature>
<feature type="region of interest" description="Disordered" evidence="3">
    <location>
        <begin position="4351"/>
        <end position="4385"/>
    </location>
</feature>
<feature type="compositionally biased region" description="Low complexity" evidence="3">
    <location>
        <begin position="1790"/>
        <end position="1802"/>
    </location>
</feature>
<evidence type="ECO:0000313" key="6">
    <source>
        <dbReference type="Proteomes" id="UP000315953"/>
    </source>
</evidence>
<feature type="region of interest" description="Disordered" evidence="3">
    <location>
        <begin position="2761"/>
        <end position="2783"/>
    </location>
</feature>
<feature type="region of interest" description="Disordered" evidence="3">
    <location>
        <begin position="1538"/>
        <end position="1572"/>
    </location>
</feature>